<dbReference type="PRINTS" id="PR00420">
    <property type="entry name" value="RNGMNOXGNASE"/>
</dbReference>
<evidence type="ECO:0000256" key="3">
    <source>
        <dbReference type="ARBA" id="ARBA00022630"/>
    </source>
</evidence>
<name>A0A1Z1CC55_CLAUC</name>
<keyword evidence="3" id="KW-0285">Flavoprotein</keyword>
<keyword evidence="4" id="KW-0274">FAD</keyword>
<feature type="domain" description="FAD-binding" evidence="8">
    <location>
        <begin position="41"/>
        <end position="402"/>
    </location>
</feature>
<feature type="region of interest" description="Disordered" evidence="7">
    <location>
        <begin position="122"/>
        <end position="149"/>
    </location>
</feature>
<keyword evidence="6 9" id="KW-0503">Monooxygenase</keyword>
<sequence>MAPSTELVNGMAYLGTHHHENGDAATNMASTLKRYPETGISVLIVGSGIGGLMSALECWRKGHSVQICERSSGPVYTGDNLTIQPSALSILRHWPELCKEIEEEHWEMEIGSWTHASAFKTSRSIRTSSQKRNANSENHPDYKHTGEHIYGPNPPSFNDTENIIGRKGPHVAFMQSRVKFYKSLIRQAQRLGLLIEYHKRVVSYYEDDESGTGGVVLESGERREADVVVAADGIKTRSGRLISGDVIQPKESGMAIYRSAYPTEHALSEPQVKARWDFKKGDRPIWEFWLGPGLHVLVVVTDDIDDGSASESWTPDVEPAEVLQVMEREAPGWHPAVAAIMKTAPRGTIIHWKLMWRDLCEDWTSPAGRVVQVGDSAHSFLPSSGNGASQAMEDAITLATCLQLGGKSNISSATKVYNKLRYERVSCAQKMSFVNSQIKHQTDWAAVEKNPKLIRTRFPRWIYQHDPEAYAYEKFNLAFHHVLSGGGANFQNTNFPPGHVFKRWTMEEVMEEIKAGKSVEALLDGDWS</sequence>
<evidence type="ECO:0000256" key="7">
    <source>
        <dbReference type="SAM" id="MobiDB-lite"/>
    </source>
</evidence>
<dbReference type="EMBL" id="KX264250">
    <property type="protein sequence ID" value="ANM86353.1"/>
    <property type="molecule type" value="Genomic_DNA"/>
</dbReference>
<evidence type="ECO:0000256" key="5">
    <source>
        <dbReference type="ARBA" id="ARBA00023002"/>
    </source>
</evidence>
<evidence type="ECO:0000256" key="1">
    <source>
        <dbReference type="ARBA" id="ARBA00001974"/>
    </source>
</evidence>
<dbReference type="InterPro" id="IPR050493">
    <property type="entry name" value="FAD-dep_Monooxygenase_BioMet"/>
</dbReference>
<reference evidence="9" key="1">
    <citation type="submission" date="2016-05" db="EMBL/GenBank/DDBJ databases">
        <title>Lichen genome sequencing reveals its rich biosynthetic potential.</title>
        <authorList>
            <person name="Bertrand R.L."/>
            <person name="Abdel-Hameed M."/>
            <person name="Sorensen J.L."/>
        </authorList>
    </citation>
    <scope>NUCLEOTIDE SEQUENCE</scope>
</reference>
<dbReference type="GO" id="GO:0004497">
    <property type="term" value="F:monooxygenase activity"/>
    <property type="evidence" value="ECO:0007669"/>
    <property type="project" value="UniProtKB-KW"/>
</dbReference>
<dbReference type="EMBL" id="MG777498">
    <property type="protein sequence ID" value="AUW31216.1"/>
    <property type="molecule type" value="Genomic_DNA"/>
</dbReference>
<dbReference type="SUPFAM" id="SSF51905">
    <property type="entry name" value="FAD/NAD(P)-binding domain"/>
    <property type="match status" value="1"/>
</dbReference>
<evidence type="ECO:0000313" key="10">
    <source>
        <dbReference type="EMBL" id="AUW31216.1"/>
    </source>
</evidence>
<organism evidence="9">
    <name type="scientific">Cladonia uncialis subsp. uncialis</name>
    <dbReference type="NCBI Taxonomy" id="180999"/>
    <lineage>
        <taxon>Eukaryota</taxon>
        <taxon>Fungi</taxon>
        <taxon>Dikarya</taxon>
        <taxon>Ascomycota</taxon>
        <taxon>Pezizomycotina</taxon>
        <taxon>Lecanoromycetes</taxon>
        <taxon>OSLEUM clade</taxon>
        <taxon>Lecanoromycetidae</taxon>
        <taxon>Lecanorales</taxon>
        <taxon>Lecanorineae</taxon>
        <taxon>Cladoniaceae</taxon>
        <taxon>Cladonia</taxon>
    </lineage>
</organism>
<evidence type="ECO:0000259" key="8">
    <source>
        <dbReference type="Pfam" id="PF01494"/>
    </source>
</evidence>
<evidence type="ECO:0000256" key="2">
    <source>
        <dbReference type="ARBA" id="ARBA00007992"/>
    </source>
</evidence>
<comment type="cofactor">
    <cofactor evidence="1">
        <name>FAD</name>
        <dbReference type="ChEBI" id="CHEBI:57692"/>
    </cofactor>
</comment>
<evidence type="ECO:0000256" key="6">
    <source>
        <dbReference type="ARBA" id="ARBA00023033"/>
    </source>
</evidence>
<comment type="similarity">
    <text evidence="2">Belongs to the paxM FAD-dependent monooxygenase family.</text>
</comment>
<dbReference type="GO" id="GO:0071949">
    <property type="term" value="F:FAD binding"/>
    <property type="evidence" value="ECO:0007669"/>
    <property type="project" value="InterPro"/>
</dbReference>
<keyword evidence="5" id="KW-0560">Oxidoreductase</keyword>
<dbReference type="PANTHER" id="PTHR13789">
    <property type="entry name" value="MONOOXYGENASE"/>
    <property type="match status" value="1"/>
</dbReference>
<feature type="compositionally biased region" description="Polar residues" evidence="7">
    <location>
        <begin position="122"/>
        <end position="137"/>
    </location>
</feature>
<proteinExistence type="inferred from homology"/>
<dbReference type="PANTHER" id="PTHR13789:SF315">
    <property type="entry name" value="FAD-DEPENDENT MONOOXYGENASE MDPD"/>
    <property type="match status" value="1"/>
</dbReference>
<protein>
    <submittedName>
        <fullName evidence="9">Putative 6-hydroxynicotinate 3-monooxygenase</fullName>
    </submittedName>
    <submittedName>
        <fullName evidence="10">Putative monooxygenase</fullName>
    </submittedName>
</protein>
<dbReference type="Gene3D" id="3.50.50.60">
    <property type="entry name" value="FAD/NAD(P)-binding domain"/>
    <property type="match status" value="1"/>
</dbReference>
<accession>A0A1Z1CC55</accession>
<dbReference type="Pfam" id="PF01494">
    <property type="entry name" value="FAD_binding_3"/>
    <property type="match status" value="1"/>
</dbReference>
<evidence type="ECO:0000256" key="4">
    <source>
        <dbReference type="ARBA" id="ARBA00022827"/>
    </source>
</evidence>
<dbReference type="InterPro" id="IPR002938">
    <property type="entry name" value="FAD-bd"/>
</dbReference>
<dbReference type="AlphaFoldDB" id="A0A1Z1CC55"/>
<dbReference type="InterPro" id="IPR036188">
    <property type="entry name" value="FAD/NAD-bd_sf"/>
</dbReference>
<feature type="compositionally biased region" description="Basic and acidic residues" evidence="7">
    <location>
        <begin position="138"/>
        <end position="147"/>
    </location>
</feature>
<evidence type="ECO:0000313" key="9">
    <source>
        <dbReference type="EMBL" id="ANM86353.1"/>
    </source>
</evidence>
<reference evidence="10" key="2">
    <citation type="submission" date="2017-12" db="EMBL/GenBank/DDBJ databases">
        <title>Genome Sequencing Reveals a Rich Biosynthetic Potential.</title>
        <authorList>
            <person name="Bertrand R.L."/>
            <person name="Abdel-Hameed M.E."/>
            <person name="Sorensen J.L."/>
        </authorList>
    </citation>
    <scope>NUCLEOTIDE SEQUENCE</scope>
</reference>